<dbReference type="PANTHER" id="PTHR42801">
    <property type="entry name" value="THIOREDOXIN-DEPENDENT PEROXIDE REDUCTASE"/>
    <property type="match status" value="1"/>
</dbReference>
<comment type="catalytic activity">
    <reaction evidence="11">
        <text>a hydroperoxide + [thioredoxin]-dithiol = an alcohol + [thioredoxin]-disulfide + H2O</text>
        <dbReference type="Rhea" id="RHEA:62620"/>
        <dbReference type="Rhea" id="RHEA-COMP:10698"/>
        <dbReference type="Rhea" id="RHEA-COMP:10700"/>
        <dbReference type="ChEBI" id="CHEBI:15377"/>
        <dbReference type="ChEBI" id="CHEBI:29950"/>
        <dbReference type="ChEBI" id="CHEBI:30879"/>
        <dbReference type="ChEBI" id="CHEBI:35924"/>
        <dbReference type="ChEBI" id="CHEBI:50058"/>
        <dbReference type="EC" id="1.11.1.24"/>
    </reaction>
</comment>
<organism evidence="13 14">
    <name type="scientific">Thermoleptolyngbya sichuanensis A183</name>
    <dbReference type="NCBI Taxonomy" id="2737172"/>
    <lineage>
        <taxon>Bacteria</taxon>
        <taxon>Bacillati</taxon>
        <taxon>Cyanobacteriota</taxon>
        <taxon>Cyanophyceae</taxon>
        <taxon>Oculatellales</taxon>
        <taxon>Oculatellaceae</taxon>
        <taxon>Thermoleptolyngbya</taxon>
        <taxon>Thermoleptolyngbya sichuanensis</taxon>
    </lineage>
</organism>
<dbReference type="InterPro" id="IPR013766">
    <property type="entry name" value="Thioredoxin_domain"/>
</dbReference>
<keyword evidence="14" id="KW-1185">Reference proteome</keyword>
<dbReference type="AlphaFoldDB" id="A0A6M8B428"/>
<accession>A0A6M8B428</accession>
<reference evidence="13 14" key="1">
    <citation type="submission" date="2020-05" db="EMBL/GenBank/DDBJ databases">
        <title>Complete genome sequence of of a novel Thermoleptolyngbya strain isolated from hot springs of Ganzi, Sichuan China.</title>
        <authorList>
            <person name="Tang J."/>
            <person name="Daroch M."/>
            <person name="Li L."/>
            <person name="Waleron K."/>
            <person name="Waleron M."/>
            <person name="Waleron M."/>
        </authorList>
    </citation>
    <scope>NUCLEOTIDE SEQUENCE [LARGE SCALE GENOMIC DNA]</scope>
    <source>
        <strain evidence="13 14">PKUAC-SCTA183</strain>
    </source>
</reference>
<dbReference type="GO" id="GO:0045454">
    <property type="term" value="P:cell redox homeostasis"/>
    <property type="evidence" value="ECO:0007669"/>
    <property type="project" value="TreeGrafter"/>
</dbReference>
<dbReference type="RefSeq" id="WP_172354004.1">
    <property type="nucleotide sequence ID" value="NZ_CP053661.1"/>
</dbReference>
<evidence type="ECO:0000256" key="6">
    <source>
        <dbReference type="ARBA" id="ARBA00023157"/>
    </source>
</evidence>
<evidence type="ECO:0000313" key="14">
    <source>
        <dbReference type="Proteomes" id="UP000505210"/>
    </source>
</evidence>
<proteinExistence type="inferred from homology"/>
<dbReference type="GO" id="GO:0005737">
    <property type="term" value="C:cytoplasm"/>
    <property type="evidence" value="ECO:0007669"/>
    <property type="project" value="TreeGrafter"/>
</dbReference>
<keyword evidence="4" id="KW-0049">Antioxidant</keyword>
<sequence>MAVFGALWKLLPQGRSLVRLAACLLLGLWLWVVPPSPTALALGGPQPPLDQPAPEFSLPTNIGDGTVSLADYRGQWVVVYFYPKDFTSGCTLEAQRFQRDLPQYQARNTQILGISVDDVDSHREFCDSEGLKFPLLADTTGAVSKAYGSWLGTMSLRHTYLIDPDGILRERFLGVNPAVHSREVLARLDELQKAAG</sequence>
<dbReference type="CDD" id="cd03017">
    <property type="entry name" value="PRX_BCP"/>
    <property type="match status" value="1"/>
</dbReference>
<dbReference type="Gene3D" id="3.40.30.10">
    <property type="entry name" value="Glutaredoxin"/>
    <property type="match status" value="1"/>
</dbReference>
<evidence type="ECO:0000256" key="2">
    <source>
        <dbReference type="ARBA" id="ARBA00013017"/>
    </source>
</evidence>
<evidence type="ECO:0000256" key="7">
    <source>
        <dbReference type="ARBA" id="ARBA00023284"/>
    </source>
</evidence>
<dbReference type="EC" id="1.11.1.24" evidence="2"/>
<evidence type="ECO:0000313" key="13">
    <source>
        <dbReference type="EMBL" id="QKD81604.1"/>
    </source>
</evidence>
<feature type="domain" description="Thioredoxin" evidence="12">
    <location>
        <begin position="47"/>
        <end position="193"/>
    </location>
</feature>
<dbReference type="Pfam" id="PF00578">
    <property type="entry name" value="AhpC-TSA"/>
    <property type="match status" value="1"/>
</dbReference>
<dbReference type="InterPro" id="IPR036249">
    <property type="entry name" value="Thioredoxin-like_sf"/>
</dbReference>
<keyword evidence="6" id="KW-1015">Disulfide bond</keyword>
<dbReference type="PANTHER" id="PTHR42801:SF4">
    <property type="entry name" value="AHPC_TSA FAMILY PROTEIN"/>
    <property type="match status" value="1"/>
</dbReference>
<evidence type="ECO:0000256" key="4">
    <source>
        <dbReference type="ARBA" id="ARBA00022862"/>
    </source>
</evidence>
<name>A0A6M8B428_9CYAN</name>
<dbReference type="SUPFAM" id="SSF52833">
    <property type="entry name" value="Thioredoxin-like"/>
    <property type="match status" value="1"/>
</dbReference>
<dbReference type="PROSITE" id="PS51352">
    <property type="entry name" value="THIOREDOXIN_2"/>
    <property type="match status" value="1"/>
</dbReference>
<evidence type="ECO:0000256" key="11">
    <source>
        <dbReference type="ARBA" id="ARBA00049091"/>
    </source>
</evidence>
<dbReference type="GO" id="GO:0034599">
    <property type="term" value="P:cellular response to oxidative stress"/>
    <property type="evidence" value="ECO:0007669"/>
    <property type="project" value="TreeGrafter"/>
</dbReference>
<dbReference type="InterPro" id="IPR050924">
    <property type="entry name" value="Peroxiredoxin_BCP/PrxQ"/>
</dbReference>
<evidence type="ECO:0000256" key="3">
    <source>
        <dbReference type="ARBA" id="ARBA00022559"/>
    </source>
</evidence>
<evidence type="ECO:0000256" key="9">
    <source>
        <dbReference type="ARBA" id="ARBA00038489"/>
    </source>
</evidence>
<evidence type="ECO:0000256" key="1">
    <source>
        <dbReference type="ARBA" id="ARBA00003330"/>
    </source>
</evidence>
<evidence type="ECO:0000259" key="12">
    <source>
        <dbReference type="PROSITE" id="PS51352"/>
    </source>
</evidence>
<dbReference type="Proteomes" id="UP000505210">
    <property type="component" value="Chromosome"/>
</dbReference>
<dbReference type="KEGG" id="theu:HPC62_04850"/>
<dbReference type="InterPro" id="IPR000866">
    <property type="entry name" value="AhpC/TSA"/>
</dbReference>
<evidence type="ECO:0000256" key="8">
    <source>
        <dbReference type="ARBA" id="ARBA00032824"/>
    </source>
</evidence>
<evidence type="ECO:0000256" key="5">
    <source>
        <dbReference type="ARBA" id="ARBA00023002"/>
    </source>
</evidence>
<protein>
    <recommendedName>
        <fullName evidence="2">thioredoxin-dependent peroxiredoxin</fullName>
        <ecNumber evidence="2">1.11.1.24</ecNumber>
    </recommendedName>
    <alternativeName>
        <fullName evidence="10">Bacterioferritin comigratory protein</fullName>
    </alternativeName>
    <alternativeName>
        <fullName evidence="8">Thioredoxin peroxidase</fullName>
    </alternativeName>
</protein>
<comment type="function">
    <text evidence="1">Thiol-specific peroxidase that catalyzes the reduction of hydrogen peroxide and organic hydroperoxides to water and alcohols, respectively. Plays a role in cell protection against oxidative stress by detoxifying peroxides and as sensor of hydrogen peroxide-mediated signaling events.</text>
</comment>
<comment type="similarity">
    <text evidence="9">Belongs to the peroxiredoxin family. BCP/PrxQ subfamily.</text>
</comment>
<keyword evidence="7" id="KW-0676">Redox-active center</keyword>
<dbReference type="GO" id="GO:0008379">
    <property type="term" value="F:thioredoxin peroxidase activity"/>
    <property type="evidence" value="ECO:0007669"/>
    <property type="project" value="TreeGrafter"/>
</dbReference>
<gene>
    <name evidence="13" type="ORF">HPC62_04850</name>
</gene>
<evidence type="ECO:0000256" key="10">
    <source>
        <dbReference type="ARBA" id="ARBA00041373"/>
    </source>
</evidence>
<keyword evidence="3" id="KW-0575">Peroxidase</keyword>
<keyword evidence="5" id="KW-0560">Oxidoreductase</keyword>
<dbReference type="EMBL" id="CP053661">
    <property type="protein sequence ID" value="QKD81604.1"/>
    <property type="molecule type" value="Genomic_DNA"/>
</dbReference>